<dbReference type="Proteomes" id="UP000003779">
    <property type="component" value="Chromosome"/>
</dbReference>
<protein>
    <submittedName>
        <fullName evidence="2">Uncharacterized protein</fullName>
    </submittedName>
</protein>
<dbReference type="PATRIC" id="fig|1205910.3.peg.1739"/>
<reference evidence="2 3" key="1">
    <citation type="journal article" date="2012" name="J. Bacteriol.">
        <title>Whole-Genome Sequence of Nocardiopsis alba Strain ATCC BAA-2165, Associated with Honeybees.</title>
        <authorList>
            <person name="Qiao J."/>
            <person name="Chen L."/>
            <person name="Li Y."/>
            <person name="Wang J."/>
            <person name="Zhang W."/>
            <person name="Chen S."/>
        </authorList>
    </citation>
    <scope>NUCLEOTIDE SEQUENCE [LARGE SCALE GENOMIC DNA]</scope>
    <source>
        <strain evidence="3">ATCC BAA-2165 / BE74</strain>
    </source>
</reference>
<dbReference type="KEGG" id="nal:B005_1833"/>
<evidence type="ECO:0000313" key="3">
    <source>
        <dbReference type="Proteomes" id="UP000003779"/>
    </source>
</evidence>
<dbReference type="STRING" id="1205910.B005_1833"/>
<dbReference type="AlphaFoldDB" id="J7L6V1"/>
<accession>J7L6V1</accession>
<evidence type="ECO:0000313" key="2">
    <source>
        <dbReference type="EMBL" id="AFR09368.1"/>
    </source>
</evidence>
<dbReference type="HOGENOM" id="CLU_1395070_0_0_11"/>
<name>J7L6V1_NOCAA</name>
<evidence type="ECO:0000256" key="1">
    <source>
        <dbReference type="SAM" id="MobiDB-lite"/>
    </source>
</evidence>
<reference evidence="3" key="2">
    <citation type="submission" date="2012-08" db="EMBL/GenBank/DDBJ databases">
        <title>Whole-genome sequence of Nocardiopsis alba strain ATCC BAA-2165 associated with honeybees.</title>
        <authorList>
            <person name="Qiao J."/>
            <person name="Chen L."/>
            <person name="Li Y."/>
            <person name="Wang J."/>
            <person name="Zhang W."/>
            <person name="Chen S."/>
        </authorList>
    </citation>
    <scope>NUCLEOTIDE SEQUENCE [LARGE SCALE GENOMIC DNA]</scope>
    <source>
        <strain evidence="3">ATCC BAA-2165 / BE74</strain>
    </source>
</reference>
<proteinExistence type="predicted"/>
<sequence>MRGWRGPSIGPPGGGGAASSTMADAGEGGKRGTRICGQPSTARGTETGGARSTRRAGHTHGGARVSRPVRCDGADPVGRPHRGDLGRPDSGSGGGSEPTRGRVVVPLSWGGSKGAVGAPPIEEKGSWIRVLWGTAGDLSCVTCPHCRCPGRGRTRPGVFAGWAWSFARLPDQTLPRGFAYGLANRERENDCSSFR</sequence>
<feature type="region of interest" description="Disordered" evidence="1">
    <location>
        <begin position="1"/>
        <end position="102"/>
    </location>
</feature>
<gene>
    <name evidence="2" type="ordered locus">B005_1833</name>
</gene>
<organism evidence="2 3">
    <name type="scientific">Nocardiopsis alba (strain ATCC BAA-2165 / BE74)</name>
    <dbReference type="NCBI Taxonomy" id="1205910"/>
    <lineage>
        <taxon>Bacteria</taxon>
        <taxon>Bacillati</taxon>
        <taxon>Actinomycetota</taxon>
        <taxon>Actinomycetes</taxon>
        <taxon>Streptosporangiales</taxon>
        <taxon>Nocardiopsidaceae</taxon>
        <taxon>Nocardiopsis</taxon>
    </lineage>
</organism>
<dbReference type="EMBL" id="CP003788">
    <property type="protein sequence ID" value="AFR09368.1"/>
    <property type="molecule type" value="Genomic_DNA"/>
</dbReference>